<gene>
    <name evidence="1" type="ORF">EVOR1521_LOCUS18540</name>
</gene>
<dbReference type="Proteomes" id="UP001178507">
    <property type="component" value="Unassembled WGS sequence"/>
</dbReference>
<evidence type="ECO:0000313" key="2">
    <source>
        <dbReference type="Proteomes" id="UP001178507"/>
    </source>
</evidence>
<organism evidence="1 2">
    <name type="scientific">Effrenium voratum</name>
    <dbReference type="NCBI Taxonomy" id="2562239"/>
    <lineage>
        <taxon>Eukaryota</taxon>
        <taxon>Sar</taxon>
        <taxon>Alveolata</taxon>
        <taxon>Dinophyceae</taxon>
        <taxon>Suessiales</taxon>
        <taxon>Symbiodiniaceae</taxon>
        <taxon>Effrenium</taxon>
    </lineage>
</organism>
<reference evidence="1" key="1">
    <citation type="submission" date="2023-08" db="EMBL/GenBank/DDBJ databases">
        <authorList>
            <person name="Chen Y."/>
            <person name="Shah S."/>
            <person name="Dougan E. K."/>
            <person name="Thang M."/>
            <person name="Chan C."/>
        </authorList>
    </citation>
    <scope>NUCLEOTIDE SEQUENCE</scope>
</reference>
<dbReference type="EMBL" id="CAUJNA010002644">
    <property type="protein sequence ID" value="CAJ1393733.1"/>
    <property type="molecule type" value="Genomic_DNA"/>
</dbReference>
<evidence type="ECO:0000313" key="1">
    <source>
        <dbReference type="EMBL" id="CAJ1393733.1"/>
    </source>
</evidence>
<protein>
    <submittedName>
        <fullName evidence="1">Uncharacterized protein</fullName>
    </submittedName>
</protein>
<comment type="caution">
    <text evidence="1">The sequence shown here is derived from an EMBL/GenBank/DDBJ whole genome shotgun (WGS) entry which is preliminary data.</text>
</comment>
<sequence length="326" mass="36268">MLLRAIAVPWVACSTAPPVFQHFFPQHVSYGIQLPEGRAPFAFGHVKAEDLMNYLREDPDGPFTGTDGEGFKGFESRVARWGFEEDTINEALESILKADWHATAFQLGAEASVFVPRTDAFLPSRQPPRRILAFLEAFRQVSAGCWGRVAEALAALRSRAEAEESVDLQESAAVFHHAMRQGSQFGGLEAQIWRGGDLVMDSHTDGATALLHLSLTLGGRRVLRISRFRERHSPYKPQGSRRRGVPPGDEVSVWNDEAYYPQELCDFPQVKGSVYISSPFCFEHGVKYESSFADPVFALQCRFAFANLTEAKLVNGQRTGNMRSSP</sequence>
<proteinExistence type="predicted"/>
<keyword evidence="2" id="KW-1185">Reference proteome</keyword>
<dbReference type="AlphaFoldDB" id="A0AA36IVN5"/>
<name>A0AA36IVN5_9DINO</name>
<accession>A0AA36IVN5</accession>